<dbReference type="EMBL" id="LVLJ01004085">
    <property type="protein sequence ID" value="OAE18301.1"/>
    <property type="molecule type" value="Genomic_DNA"/>
</dbReference>
<feature type="region of interest" description="Disordered" evidence="11">
    <location>
        <begin position="505"/>
        <end position="533"/>
    </location>
</feature>
<evidence type="ECO:0000313" key="14">
    <source>
        <dbReference type="Proteomes" id="UP000077202"/>
    </source>
</evidence>
<evidence type="ECO:0000256" key="2">
    <source>
        <dbReference type="ARBA" id="ARBA00004496"/>
    </source>
</evidence>
<comment type="function">
    <text evidence="10">Protein associated with the U5 snRNP, during its maturation and its post-splicing recycling and which is required for spliceosomal tri-snRNP complex assembly in the nucleus. Has a molecular sequestering activity and transiently hinders SNRNP200 binding sites for constitutive splicing factors that intervene later during the assembly of the spliceosome and splicing. Together with its molecular sequestering activity, may also function as a molecular adapter and placeholder, coordinating the assembly of the U5 snRNP and its association with the U4/U6 di-snRNP.</text>
</comment>
<dbReference type="EMBL" id="AP019866">
    <property type="protein sequence ID" value="BBM99567.1"/>
    <property type="molecule type" value="Genomic_DNA"/>
</dbReference>
<evidence type="ECO:0000256" key="3">
    <source>
        <dbReference type="ARBA" id="ARBA00010362"/>
    </source>
</evidence>
<gene>
    <name evidence="13" type="ORF">AXG93_436s1320</name>
    <name evidence="12" type="ORF">Mp_1g22090</name>
</gene>
<evidence type="ECO:0000256" key="10">
    <source>
        <dbReference type="ARBA" id="ARBA00045970"/>
    </source>
</evidence>
<dbReference type="GO" id="GO:0006397">
    <property type="term" value="P:mRNA processing"/>
    <property type="evidence" value="ECO:0007669"/>
    <property type="project" value="UniProtKB-KW"/>
</dbReference>
<comment type="similarity">
    <text evidence="3">Belongs to the TSSC4 family.</text>
</comment>
<evidence type="ECO:0000256" key="8">
    <source>
        <dbReference type="ARBA" id="ARBA00023242"/>
    </source>
</evidence>
<dbReference type="PANTHER" id="PTHR13445:SF3">
    <property type="entry name" value="U5 SMALL NUCLEAR RIBONUCLEOPROTEIN TSSC4"/>
    <property type="match status" value="1"/>
</dbReference>
<feature type="region of interest" description="Disordered" evidence="11">
    <location>
        <begin position="91"/>
        <end position="114"/>
    </location>
</feature>
<reference evidence="13 14" key="1">
    <citation type="submission" date="2016-03" db="EMBL/GenBank/DDBJ databases">
        <title>Mechanisms controlling the formation of the plant cell surface in tip-growing cells are functionally conserved among land plants.</title>
        <authorList>
            <person name="Honkanen S."/>
            <person name="Jones V.A."/>
            <person name="Morieri G."/>
            <person name="Champion C."/>
            <person name="Hetherington A.J."/>
            <person name="Kelly S."/>
            <person name="Saint-Marcoux D."/>
            <person name="Proust H."/>
            <person name="Prescott H."/>
            <person name="Dolan L."/>
        </authorList>
    </citation>
    <scope>NUCLEOTIDE SEQUENCE [LARGE SCALE GENOMIC DNA]</scope>
    <source>
        <strain evidence="14">cv. Tak-1 and cv. Tak-2</strain>
        <tissue evidence="13">Whole gametophyte</tissue>
    </source>
</reference>
<evidence type="ECO:0000256" key="4">
    <source>
        <dbReference type="ARBA" id="ARBA00022490"/>
    </source>
</evidence>
<evidence type="ECO:0000256" key="5">
    <source>
        <dbReference type="ARBA" id="ARBA00022664"/>
    </source>
</evidence>
<feature type="compositionally biased region" description="Basic and acidic residues" evidence="11">
    <location>
        <begin position="261"/>
        <end position="285"/>
    </location>
</feature>
<keyword evidence="6" id="KW-0747">Spliceosome</keyword>
<name>A0A176VDA4_MARPO</name>
<sequence>MESSFRTRVDRTFGGLLGLNQTIVESESVSSRVNLPANGNAPDVWFVSERAISTARFARTGDDDDGVERDDNAAADYRRFVRLERRGRRRRRDDLTADEPEDEDSEEERRERKRAREIEFEGDIVIDRSEEDDDEEIQEMRRMIGRDCTLDFEEEEDEYDKVAVGREGAGERMYMREVTGSCLEICHLPPGHSGALGTFRRDARANHAAAAARLREDMEGEAMAGTTGKERVPTASPARLPSVSSSISCLKRHLGDEGFAKDGADEIVGKNEKPSEASSTVKEESGNDCGIAEACDVGKSFGPGNKKATESCNSNKDIRESCLKTEERIHTMRKEKKARTVRFAVADDPLEEDRGREAEVSMNGYQMGTPEAQTNTNRFGGTVHSFQNASKVPDYVRNPSKYTHYTLEWSDDEEDVKENLSAFQSFKELTQEKEKLDGAMEPLHSITFIPKFNGTLKVGESGQEKCKKDSVSVQAPSLVSFVEPVVEDDLNCKTNEDLSLPIRSSEGKTARVFRKRTRTITEDDSEKETTDPS</sequence>
<evidence type="ECO:0000313" key="12">
    <source>
        <dbReference type="EMBL" id="BBM99566.1"/>
    </source>
</evidence>
<comment type="subcellular location">
    <subcellularLocation>
        <location evidence="2">Cytoplasm</location>
    </subcellularLocation>
    <subcellularLocation>
        <location evidence="1">Nucleus</location>
    </subcellularLocation>
</comment>
<keyword evidence="7" id="KW-0508">mRNA splicing</keyword>
<proteinExistence type="inferred from homology"/>
<dbReference type="EMBL" id="AP019866">
    <property type="protein sequence ID" value="BBM99566.1"/>
    <property type="molecule type" value="Genomic_DNA"/>
</dbReference>
<dbReference type="GO" id="GO:0005737">
    <property type="term" value="C:cytoplasm"/>
    <property type="evidence" value="ECO:0007669"/>
    <property type="project" value="UniProtKB-SubCell"/>
</dbReference>
<evidence type="ECO:0000256" key="1">
    <source>
        <dbReference type="ARBA" id="ARBA00004123"/>
    </source>
</evidence>
<evidence type="ECO:0000256" key="7">
    <source>
        <dbReference type="ARBA" id="ARBA00023187"/>
    </source>
</evidence>
<dbReference type="AlphaFoldDB" id="A0A176VDA4"/>
<dbReference type="PANTHER" id="PTHR13445">
    <property type="entry name" value="TUMOR SUPPRESSING SUBTRANSFERABLE CANDIDATE 4 TSSC4"/>
    <property type="match status" value="1"/>
</dbReference>
<dbReference type="GO" id="GO:0005681">
    <property type="term" value="C:spliceosomal complex"/>
    <property type="evidence" value="ECO:0007669"/>
    <property type="project" value="UniProtKB-KW"/>
</dbReference>
<feature type="region of interest" description="Disordered" evidence="11">
    <location>
        <begin position="261"/>
        <end position="286"/>
    </location>
</feature>
<keyword evidence="14" id="KW-1185">Reference proteome</keyword>
<keyword evidence="5" id="KW-0507">mRNA processing</keyword>
<reference evidence="15" key="3">
    <citation type="journal article" date="2020" name="Curr. Biol.">
        <title>Chromatin organization in early land plants reveals an ancestral association between H3K27me3, transposons, and constitutive heterochromatin.</title>
        <authorList>
            <person name="Montgomery S.A."/>
            <person name="Tanizawa Y."/>
            <person name="Galik B."/>
            <person name="Wang N."/>
            <person name="Ito T."/>
            <person name="Mochizuki T."/>
            <person name="Akimcheva S."/>
            <person name="Bowman J.L."/>
            <person name="Cognat V."/>
            <person name="Marechal-Drouard L."/>
            <person name="Ekker H."/>
            <person name="Hong S.F."/>
            <person name="Kohchi T."/>
            <person name="Lin S.S."/>
            <person name="Liu L.D."/>
            <person name="Nakamura Y."/>
            <person name="Valeeva L.R."/>
            <person name="Shakirov E.V."/>
            <person name="Shippen D.E."/>
            <person name="Wei W.L."/>
            <person name="Yagura M."/>
            <person name="Yamaoka S."/>
            <person name="Yamato K.T."/>
            <person name="Liu C."/>
            <person name="Berger F."/>
        </authorList>
    </citation>
    <scope>NUCLEOTIDE SEQUENCE [LARGE SCALE GENOMIC DNA]</scope>
    <source>
        <strain evidence="15">Tak-1</strain>
    </source>
</reference>
<organism evidence="13 14">
    <name type="scientific">Marchantia polymorpha subsp. ruderalis</name>
    <dbReference type="NCBI Taxonomy" id="1480154"/>
    <lineage>
        <taxon>Eukaryota</taxon>
        <taxon>Viridiplantae</taxon>
        <taxon>Streptophyta</taxon>
        <taxon>Embryophyta</taxon>
        <taxon>Marchantiophyta</taxon>
        <taxon>Marchantiopsida</taxon>
        <taxon>Marchantiidae</taxon>
        <taxon>Marchantiales</taxon>
        <taxon>Marchantiaceae</taxon>
        <taxon>Marchantia</taxon>
    </lineage>
</organism>
<keyword evidence="8" id="KW-0539">Nucleus</keyword>
<feature type="compositionally biased region" description="Acidic residues" evidence="11">
    <location>
        <begin position="96"/>
        <end position="106"/>
    </location>
</feature>
<evidence type="ECO:0000313" key="13">
    <source>
        <dbReference type="EMBL" id="OAE18301.1"/>
    </source>
</evidence>
<feature type="region of interest" description="Disordered" evidence="11">
    <location>
        <begin position="222"/>
        <end position="243"/>
    </location>
</feature>
<accession>A0A176VDA4</accession>
<evidence type="ECO:0000256" key="9">
    <source>
        <dbReference type="ARBA" id="ARBA00035304"/>
    </source>
</evidence>
<evidence type="ECO:0000256" key="11">
    <source>
        <dbReference type="SAM" id="MobiDB-lite"/>
    </source>
</evidence>
<dbReference type="InterPro" id="IPR029338">
    <property type="entry name" value="TSSC4"/>
</dbReference>
<reference evidence="12" key="2">
    <citation type="journal article" date="2019" name="Curr. Biol.">
        <title>Chromatin organization in early land plants reveals an ancestral association between H3K27me3, transposons, and constitutive heterochromatin.</title>
        <authorList>
            <person name="Montgomery S.A."/>
            <person name="Tanizawa Y."/>
            <person name="Galik B."/>
            <person name="Wang N."/>
            <person name="Ito T."/>
            <person name="Mochizuki T."/>
            <person name="Akimcheva S."/>
            <person name="Bowman J."/>
            <person name="Cognat V."/>
            <person name="Drouard L."/>
            <person name="Ekker H."/>
            <person name="Houng S."/>
            <person name="Kohchi T."/>
            <person name="Lin S."/>
            <person name="Liu L.D."/>
            <person name="Nakamura Y."/>
            <person name="Valeeva L.R."/>
            <person name="Shakirov E.V."/>
            <person name="Shippen D.E."/>
            <person name="Wei W."/>
            <person name="Yagura M."/>
            <person name="Yamaoka S."/>
            <person name="Yamato K.T."/>
            <person name="Liu C."/>
            <person name="Berger F."/>
        </authorList>
    </citation>
    <scope>NUCLEOTIDE SEQUENCE [LARGE SCALE GENOMIC DNA]</scope>
    <source>
        <strain evidence="12">Tak-1</strain>
    </source>
</reference>
<dbReference type="Proteomes" id="UP000077202">
    <property type="component" value="Unassembled WGS sequence"/>
</dbReference>
<evidence type="ECO:0000256" key="6">
    <source>
        <dbReference type="ARBA" id="ARBA00022728"/>
    </source>
</evidence>
<evidence type="ECO:0000313" key="15">
    <source>
        <dbReference type="Proteomes" id="UP001162541"/>
    </source>
</evidence>
<protein>
    <recommendedName>
        <fullName evidence="9">U5 small nuclear ribonucleoprotein TSSC4</fullName>
    </recommendedName>
</protein>
<dbReference type="Proteomes" id="UP001162541">
    <property type="component" value="Chromosome 1"/>
</dbReference>
<dbReference type="GO" id="GO:0008380">
    <property type="term" value="P:RNA splicing"/>
    <property type="evidence" value="ECO:0007669"/>
    <property type="project" value="UniProtKB-KW"/>
</dbReference>
<keyword evidence="4" id="KW-0963">Cytoplasm</keyword>